<dbReference type="EnsemblPlants" id="TuG1812G0100001842.01.T01">
    <property type="protein sequence ID" value="TuG1812G0100001842.01.T01.cds269940"/>
    <property type="gene ID" value="TuG1812G0100001842.01"/>
</dbReference>
<evidence type="ECO:0000256" key="1">
    <source>
        <dbReference type="SAM" id="MobiDB-lite"/>
    </source>
</evidence>
<dbReference type="SUPFAM" id="SSF57756">
    <property type="entry name" value="Retrovirus zinc finger-like domains"/>
    <property type="match status" value="1"/>
</dbReference>
<dbReference type="InterPro" id="IPR036875">
    <property type="entry name" value="Znf_CCHC_sf"/>
</dbReference>
<accession>A0A8R7NZH9</accession>
<feature type="compositionally biased region" description="Polar residues" evidence="1">
    <location>
        <begin position="217"/>
        <end position="230"/>
    </location>
</feature>
<protein>
    <recommendedName>
        <fullName evidence="2">CCHC-type domain-containing protein</fullName>
    </recommendedName>
</protein>
<evidence type="ECO:0000313" key="4">
    <source>
        <dbReference type="Proteomes" id="UP000015106"/>
    </source>
</evidence>
<dbReference type="GO" id="GO:0008270">
    <property type="term" value="F:zinc ion binding"/>
    <property type="evidence" value="ECO:0007669"/>
    <property type="project" value="InterPro"/>
</dbReference>
<evidence type="ECO:0000259" key="2">
    <source>
        <dbReference type="SMART" id="SM00343"/>
    </source>
</evidence>
<evidence type="ECO:0000313" key="3">
    <source>
        <dbReference type="EnsemblPlants" id="TuG1812G0100001842.01.T01.cds269940"/>
    </source>
</evidence>
<dbReference type="Gramene" id="TuG1812G0100001842.01.T01">
    <property type="protein sequence ID" value="TuG1812G0100001842.01.T01.cds269940"/>
    <property type="gene ID" value="TuG1812G0100001842.01"/>
</dbReference>
<dbReference type="Proteomes" id="UP000015106">
    <property type="component" value="Chromosome 1"/>
</dbReference>
<proteinExistence type="predicted"/>
<feature type="compositionally biased region" description="Low complexity" evidence="1">
    <location>
        <begin position="152"/>
        <end position="185"/>
    </location>
</feature>
<organism evidence="3 4">
    <name type="scientific">Triticum urartu</name>
    <name type="common">Red wild einkorn</name>
    <name type="synonym">Crithodium urartu</name>
    <dbReference type="NCBI Taxonomy" id="4572"/>
    <lineage>
        <taxon>Eukaryota</taxon>
        <taxon>Viridiplantae</taxon>
        <taxon>Streptophyta</taxon>
        <taxon>Embryophyta</taxon>
        <taxon>Tracheophyta</taxon>
        <taxon>Spermatophyta</taxon>
        <taxon>Magnoliopsida</taxon>
        <taxon>Liliopsida</taxon>
        <taxon>Poales</taxon>
        <taxon>Poaceae</taxon>
        <taxon>BOP clade</taxon>
        <taxon>Pooideae</taxon>
        <taxon>Triticodae</taxon>
        <taxon>Triticeae</taxon>
        <taxon>Triticinae</taxon>
        <taxon>Triticum</taxon>
    </lineage>
</organism>
<reference evidence="4" key="1">
    <citation type="journal article" date="2013" name="Nature">
        <title>Draft genome of the wheat A-genome progenitor Triticum urartu.</title>
        <authorList>
            <person name="Ling H.Q."/>
            <person name="Zhao S."/>
            <person name="Liu D."/>
            <person name="Wang J."/>
            <person name="Sun H."/>
            <person name="Zhang C."/>
            <person name="Fan H."/>
            <person name="Li D."/>
            <person name="Dong L."/>
            <person name="Tao Y."/>
            <person name="Gao C."/>
            <person name="Wu H."/>
            <person name="Li Y."/>
            <person name="Cui Y."/>
            <person name="Guo X."/>
            <person name="Zheng S."/>
            <person name="Wang B."/>
            <person name="Yu K."/>
            <person name="Liang Q."/>
            <person name="Yang W."/>
            <person name="Lou X."/>
            <person name="Chen J."/>
            <person name="Feng M."/>
            <person name="Jian J."/>
            <person name="Zhang X."/>
            <person name="Luo G."/>
            <person name="Jiang Y."/>
            <person name="Liu J."/>
            <person name="Wang Z."/>
            <person name="Sha Y."/>
            <person name="Zhang B."/>
            <person name="Wu H."/>
            <person name="Tang D."/>
            <person name="Shen Q."/>
            <person name="Xue P."/>
            <person name="Zou S."/>
            <person name="Wang X."/>
            <person name="Liu X."/>
            <person name="Wang F."/>
            <person name="Yang Y."/>
            <person name="An X."/>
            <person name="Dong Z."/>
            <person name="Zhang K."/>
            <person name="Zhang X."/>
            <person name="Luo M.C."/>
            <person name="Dvorak J."/>
            <person name="Tong Y."/>
            <person name="Wang J."/>
            <person name="Yang H."/>
            <person name="Li Z."/>
            <person name="Wang D."/>
            <person name="Zhang A."/>
            <person name="Wang J."/>
        </authorList>
    </citation>
    <scope>NUCLEOTIDE SEQUENCE</scope>
    <source>
        <strain evidence="4">cv. G1812</strain>
    </source>
</reference>
<reference evidence="3" key="3">
    <citation type="submission" date="2022-06" db="UniProtKB">
        <authorList>
            <consortium name="EnsemblPlants"/>
        </authorList>
    </citation>
    <scope>IDENTIFICATION</scope>
</reference>
<feature type="domain" description="CCHC-type" evidence="2">
    <location>
        <begin position="288"/>
        <end position="302"/>
    </location>
</feature>
<name>A0A8R7NZH9_TRIUA</name>
<feature type="region of interest" description="Disordered" evidence="1">
    <location>
        <begin position="110"/>
        <end position="130"/>
    </location>
</feature>
<dbReference type="SMART" id="SM00343">
    <property type="entry name" value="ZnF_C2HC"/>
    <property type="match status" value="2"/>
</dbReference>
<feature type="compositionally biased region" description="Acidic residues" evidence="1">
    <location>
        <begin position="202"/>
        <end position="211"/>
    </location>
</feature>
<reference evidence="3" key="2">
    <citation type="submission" date="2018-03" db="EMBL/GenBank/DDBJ databases">
        <title>The Triticum urartu genome reveals the dynamic nature of wheat genome evolution.</title>
        <authorList>
            <person name="Ling H."/>
            <person name="Ma B."/>
            <person name="Shi X."/>
            <person name="Liu H."/>
            <person name="Dong L."/>
            <person name="Sun H."/>
            <person name="Cao Y."/>
            <person name="Gao Q."/>
            <person name="Zheng S."/>
            <person name="Li Y."/>
            <person name="Yu Y."/>
            <person name="Du H."/>
            <person name="Qi M."/>
            <person name="Li Y."/>
            <person name="Yu H."/>
            <person name="Cui Y."/>
            <person name="Wang N."/>
            <person name="Chen C."/>
            <person name="Wu H."/>
            <person name="Zhao Y."/>
            <person name="Zhang J."/>
            <person name="Li Y."/>
            <person name="Zhou W."/>
            <person name="Zhang B."/>
            <person name="Hu W."/>
            <person name="Eijk M."/>
            <person name="Tang J."/>
            <person name="Witsenboer H."/>
            <person name="Zhao S."/>
            <person name="Li Z."/>
            <person name="Zhang A."/>
            <person name="Wang D."/>
            <person name="Liang C."/>
        </authorList>
    </citation>
    <scope>NUCLEOTIDE SEQUENCE [LARGE SCALE GENOMIC DNA]</scope>
    <source>
        <strain evidence="3">cv. G1812</strain>
    </source>
</reference>
<feature type="region of interest" description="Disordered" evidence="1">
    <location>
        <begin position="143"/>
        <end position="253"/>
    </location>
</feature>
<dbReference type="AlphaFoldDB" id="A0A8R7NZH9"/>
<sequence>MALTSASSSRTPSAASSAVAAMAATALASRKAAPRAGGRLSCAGAGLPSRPVVAAGPAVHPPTPGVDALSTQDTACAASDPRCPGLMDGGLGSLPPPWLGCLPSLGSTDAAPSCVAPSTPTPTAAVGASSPTTAGAATLFLAPAEAPPSPPTAVAEATSTASTSCDTSSSATVEPTPSSTPTGTTLGLDTERSVSWSSLADKEEDKDDDELAPQTPPSATKSSVPATRSDGTCGGWQEVLPRRNVQRPDSPVPALAPRPVPAWLRGRCCRCLLPGHRAAVCRDHFRYSRCLENGHQARECPNAWRPLSFLESPTVSPLPRLPIRHQQAPAPRKVQKEASPLSKTSCRDSWASIIAAPAGFVASTDIPVRPALERQAELLRSELLGMASF</sequence>
<dbReference type="InterPro" id="IPR001878">
    <property type="entry name" value="Znf_CCHC"/>
</dbReference>
<dbReference type="GO" id="GO:0003676">
    <property type="term" value="F:nucleic acid binding"/>
    <property type="evidence" value="ECO:0007669"/>
    <property type="project" value="InterPro"/>
</dbReference>
<feature type="domain" description="CCHC-type" evidence="2">
    <location>
        <begin position="267"/>
        <end position="283"/>
    </location>
</feature>
<keyword evidence="4" id="KW-1185">Reference proteome</keyword>